<dbReference type="InterPro" id="IPR016024">
    <property type="entry name" value="ARM-type_fold"/>
</dbReference>
<sequence>MPLLVQCLSFGSPDEQLLEATLCLTNIAAGKPEETKALFPALPLLMVIYEEASWAISNIAAGSFEHKKLIRSSEAAPLLLCLLSTAPFEMAYVIRNLCVAPSEGSGARIIDWEAISSHSASLPLLPLLLPQVSQFGPALGIGLD</sequence>
<dbReference type="Proteomes" id="UP000834106">
    <property type="component" value="Chromosome 19"/>
</dbReference>
<keyword evidence="2" id="KW-0813">Transport</keyword>
<evidence type="ECO:0000256" key="2">
    <source>
        <dbReference type="ARBA" id="ARBA00022448"/>
    </source>
</evidence>
<name>A0AAD2ADN9_9LAMI</name>
<evidence type="ECO:0000313" key="4">
    <source>
        <dbReference type="EMBL" id="CAI9783202.1"/>
    </source>
</evidence>
<proteinExistence type="inferred from homology"/>
<protein>
    <submittedName>
        <fullName evidence="4">Uncharacterized protein</fullName>
    </submittedName>
</protein>
<dbReference type="SUPFAM" id="SSF48371">
    <property type="entry name" value="ARM repeat"/>
    <property type="match status" value="1"/>
</dbReference>
<dbReference type="InterPro" id="IPR011989">
    <property type="entry name" value="ARM-like"/>
</dbReference>
<evidence type="ECO:0000313" key="5">
    <source>
        <dbReference type="Proteomes" id="UP000834106"/>
    </source>
</evidence>
<keyword evidence="3" id="KW-0653">Protein transport</keyword>
<evidence type="ECO:0000256" key="1">
    <source>
        <dbReference type="ARBA" id="ARBA00010394"/>
    </source>
</evidence>
<comment type="similarity">
    <text evidence="1">Belongs to the importin alpha family.</text>
</comment>
<dbReference type="PANTHER" id="PTHR23316">
    <property type="entry name" value="IMPORTIN ALPHA"/>
    <property type="match status" value="1"/>
</dbReference>
<gene>
    <name evidence="4" type="ORF">FPE_LOCUS30632</name>
</gene>
<reference evidence="4" key="1">
    <citation type="submission" date="2023-05" db="EMBL/GenBank/DDBJ databases">
        <authorList>
            <person name="Huff M."/>
        </authorList>
    </citation>
    <scope>NUCLEOTIDE SEQUENCE</scope>
</reference>
<dbReference type="Gene3D" id="1.25.10.10">
    <property type="entry name" value="Leucine-rich Repeat Variant"/>
    <property type="match status" value="1"/>
</dbReference>
<evidence type="ECO:0000256" key="3">
    <source>
        <dbReference type="ARBA" id="ARBA00022927"/>
    </source>
</evidence>
<organism evidence="4 5">
    <name type="scientific">Fraxinus pennsylvanica</name>
    <dbReference type="NCBI Taxonomy" id="56036"/>
    <lineage>
        <taxon>Eukaryota</taxon>
        <taxon>Viridiplantae</taxon>
        <taxon>Streptophyta</taxon>
        <taxon>Embryophyta</taxon>
        <taxon>Tracheophyta</taxon>
        <taxon>Spermatophyta</taxon>
        <taxon>Magnoliopsida</taxon>
        <taxon>eudicotyledons</taxon>
        <taxon>Gunneridae</taxon>
        <taxon>Pentapetalae</taxon>
        <taxon>asterids</taxon>
        <taxon>lamiids</taxon>
        <taxon>Lamiales</taxon>
        <taxon>Oleaceae</taxon>
        <taxon>Oleeae</taxon>
        <taxon>Fraxinus</taxon>
    </lineage>
</organism>
<accession>A0AAD2ADN9</accession>
<dbReference type="EMBL" id="OU503054">
    <property type="protein sequence ID" value="CAI9783202.1"/>
    <property type="molecule type" value="Genomic_DNA"/>
</dbReference>
<dbReference type="AlphaFoldDB" id="A0AAD2ADN9"/>
<keyword evidence="5" id="KW-1185">Reference proteome</keyword>
<dbReference type="GO" id="GO:0015031">
    <property type="term" value="P:protein transport"/>
    <property type="evidence" value="ECO:0007669"/>
    <property type="project" value="UniProtKB-KW"/>
</dbReference>